<feature type="signal peptide" evidence="5">
    <location>
        <begin position="1"/>
        <end position="22"/>
    </location>
</feature>
<evidence type="ECO:0000256" key="2">
    <source>
        <dbReference type="ARBA" id="ARBA00022737"/>
    </source>
</evidence>
<evidence type="ECO:0000256" key="4">
    <source>
        <dbReference type="ARBA" id="ARBA00023065"/>
    </source>
</evidence>
<evidence type="ECO:0000313" key="8">
    <source>
        <dbReference type="Proteomes" id="UP001174909"/>
    </source>
</evidence>
<dbReference type="Proteomes" id="UP001174909">
    <property type="component" value="Unassembled WGS sequence"/>
</dbReference>
<feature type="domain" description="Calx-beta" evidence="6">
    <location>
        <begin position="622"/>
        <end position="725"/>
    </location>
</feature>
<keyword evidence="4" id="KW-0813">Transport</keyword>
<evidence type="ECO:0000256" key="1">
    <source>
        <dbReference type="ARBA" id="ARBA00022729"/>
    </source>
</evidence>
<dbReference type="Pfam" id="PF03160">
    <property type="entry name" value="Calx-beta"/>
    <property type="match status" value="2"/>
</dbReference>
<organism evidence="7 8">
    <name type="scientific">Geodia barretti</name>
    <name type="common">Barrett's horny sponge</name>
    <dbReference type="NCBI Taxonomy" id="519541"/>
    <lineage>
        <taxon>Eukaryota</taxon>
        <taxon>Metazoa</taxon>
        <taxon>Porifera</taxon>
        <taxon>Demospongiae</taxon>
        <taxon>Heteroscleromorpha</taxon>
        <taxon>Tetractinellida</taxon>
        <taxon>Astrophorina</taxon>
        <taxon>Geodiidae</taxon>
        <taxon>Geodia</taxon>
    </lineage>
</organism>
<keyword evidence="8" id="KW-1185">Reference proteome</keyword>
<keyword evidence="3" id="KW-0106">Calcium</keyword>
<keyword evidence="2" id="KW-0677">Repeat</keyword>
<evidence type="ECO:0000256" key="5">
    <source>
        <dbReference type="SAM" id="SignalP"/>
    </source>
</evidence>
<dbReference type="SMART" id="SM00237">
    <property type="entry name" value="Calx_beta"/>
    <property type="match status" value="1"/>
</dbReference>
<dbReference type="EMBL" id="CASHTH010001447">
    <property type="protein sequence ID" value="CAI8015468.1"/>
    <property type="molecule type" value="Genomic_DNA"/>
</dbReference>
<comment type="caution">
    <text evidence="7">The sequence shown here is derived from an EMBL/GenBank/DDBJ whole genome shotgun (WGS) entry which is preliminary data.</text>
</comment>
<keyword evidence="1 5" id="KW-0732">Signal</keyword>
<evidence type="ECO:0000256" key="3">
    <source>
        <dbReference type="ARBA" id="ARBA00022837"/>
    </source>
</evidence>
<name>A0AA35RRD2_GEOBA</name>
<protein>
    <recommendedName>
        <fullName evidence="6">Calx-beta domain-containing protein</fullName>
    </recommendedName>
</protein>
<reference evidence="7" key="1">
    <citation type="submission" date="2023-03" db="EMBL/GenBank/DDBJ databases">
        <authorList>
            <person name="Steffen K."/>
            <person name="Cardenas P."/>
        </authorList>
    </citation>
    <scope>NUCLEOTIDE SEQUENCE</scope>
</reference>
<dbReference type="InterPro" id="IPR003644">
    <property type="entry name" value="Calx_beta"/>
</dbReference>
<dbReference type="SUPFAM" id="SSF141072">
    <property type="entry name" value="CalX-like"/>
    <property type="match status" value="2"/>
</dbReference>
<dbReference type="InterPro" id="IPR051171">
    <property type="entry name" value="CaCA"/>
</dbReference>
<keyword evidence="4" id="KW-0406">Ion transport</keyword>
<feature type="chain" id="PRO_5041407524" description="Calx-beta domain-containing protein" evidence="5">
    <location>
        <begin position="23"/>
        <end position="752"/>
    </location>
</feature>
<dbReference type="GO" id="GO:0007154">
    <property type="term" value="P:cell communication"/>
    <property type="evidence" value="ECO:0007669"/>
    <property type="project" value="InterPro"/>
</dbReference>
<dbReference type="PANTHER" id="PTHR11878">
    <property type="entry name" value="SODIUM/CALCIUM EXCHANGER"/>
    <property type="match status" value="1"/>
</dbReference>
<dbReference type="PANTHER" id="PTHR11878:SF65">
    <property type="entry name" value="NA_CA-EXCHANGE PROTEIN, ISOFORM G"/>
    <property type="match status" value="1"/>
</dbReference>
<dbReference type="AlphaFoldDB" id="A0AA35RRD2"/>
<gene>
    <name evidence="7" type="ORF">GBAR_LOCUS9583</name>
</gene>
<sequence>MYNRFVGTVFFAAVLLAGQGYSQCFSSTDCSGTEVTANDERDCCVGTDDGRSYQLGTSCTTCIVHGFERTAYNVMERGAGDTGGLDIIFRPNVKGMQTVTLPGEIIIDDRSIAKGGTDYDTIPSTRLRNNRATISLITRNDDVTLEDNDNVILAYDPGVPGFIPTIEATETGVYIRNITTVTIEDNDPLRVTFDLREYGFTEGSDVHPQIRLQFTEIQNPFDITLTPVEISTIEGVGNFSRFIDFDDIASEGARATAGDDFETTPVTFRVYPNNSILYVFDQFIDVKDEEIVEVDQFFALVATIGQNVPEGTSCFQDKASGQSECFGRVGATQIKIFNDDEMVVGFTDRFQTISESIFPDQDEEQFDITITISSKRVSEQEYRMQFSLQPGLTNATVVPLISSTPNFDVRFGAQESDLVPGSRSITITAEVKDDLRPEDKECFTVLIETIDTALRATFSCISDGDTSEQSYFCLHTVCIVDDDDPFVVALVETTYTVFESNESVEVCAQVTDPPDILDETVVVFVIDDSSSVDNTCNGRDATPDMPDPIRRYLMPARTDFAQQTKIYNQIDDTTITSAMMRVCYSQPIYNDERLEAIEYFGVTLGVLESSSATDVDPMYDLATICIVDDDVAVVGLEMTVYSVSEGDGNVEVCAVVHSPNIDCPIEFSFAVNLTTKDGTAISPMDYGALSTTLMFDTCETRKCTNIAIANDDIPEGTESFNVTLEGTPGLDDRITLDPVDGEIQISDRDGIC</sequence>
<accession>A0AA35RRD2</accession>
<dbReference type="GO" id="GO:0016020">
    <property type="term" value="C:membrane"/>
    <property type="evidence" value="ECO:0007669"/>
    <property type="project" value="InterPro"/>
</dbReference>
<feature type="non-terminal residue" evidence="7">
    <location>
        <position position="752"/>
    </location>
</feature>
<dbReference type="InterPro" id="IPR038081">
    <property type="entry name" value="CalX-like_sf"/>
</dbReference>
<proteinExistence type="predicted"/>
<dbReference type="GO" id="GO:0030001">
    <property type="term" value="P:metal ion transport"/>
    <property type="evidence" value="ECO:0007669"/>
    <property type="project" value="TreeGrafter"/>
</dbReference>
<dbReference type="Gene3D" id="2.60.40.2030">
    <property type="match status" value="1"/>
</dbReference>
<evidence type="ECO:0000313" key="7">
    <source>
        <dbReference type="EMBL" id="CAI8015468.1"/>
    </source>
</evidence>
<evidence type="ECO:0000259" key="6">
    <source>
        <dbReference type="SMART" id="SM00237"/>
    </source>
</evidence>